<sequence>MRKWIFLYLFLPALSAVGEISADSPQIPAWVGVTLLSEVTEQGQRINAVALEYESDVLSGSNLGHLYRVATSLDQQGQEPRSVLKAYVNDKAETAYQAKTGRFVIIELDSRDNNAALYSLRKENERPMKFRARDSDGKIIEIEKVQRNNVPKFYHARLQYHIEQKGLLKLSNGKTLDGFIVSQSAAKNKVKNRYIDNFIAHQVASGDPHNILRYRLYTPTGSAKSYPLLLFLHGSGQVGSDNLAQLLSSKGATFTLAYEQGFVLAPQYSSVFDPFDDANKGQRGGIHWQSDNRMDLVLQMLDRTLAKNPTIDKRRIYLVGLSRGAEGALKLLQKRPHFFAGALLISGREADSLEWIDGNATPASLAPLKNVPIWFFHSKQDQVAPVQGSRINYRILSALGAPYVKYTEFSFIRAGDNGIINHNPHNSWDAVFNSPEVITWLLAQRLP</sequence>
<dbReference type="PANTHER" id="PTHR43037">
    <property type="entry name" value="UNNAMED PRODUCT-RELATED"/>
    <property type="match status" value="1"/>
</dbReference>
<dbReference type="InterPro" id="IPR003140">
    <property type="entry name" value="PLipase/COase/thioEstase"/>
</dbReference>
<evidence type="ECO:0000256" key="2">
    <source>
        <dbReference type="SAM" id="SignalP"/>
    </source>
</evidence>
<comment type="caution">
    <text evidence="5">The sequence shown here is derived from an EMBL/GenBank/DDBJ whole genome shotgun (WGS) entry which is preliminary data.</text>
</comment>
<dbReference type="InterPro" id="IPR050955">
    <property type="entry name" value="Plant_Biomass_Hydrol_Est"/>
</dbReference>
<proteinExistence type="predicted"/>
<dbReference type="SUPFAM" id="SSF53474">
    <property type="entry name" value="alpha/beta-Hydrolases"/>
    <property type="match status" value="1"/>
</dbReference>
<dbReference type="EMBL" id="SNYQ01000001">
    <property type="protein sequence ID" value="TDQ59386.1"/>
    <property type="molecule type" value="Genomic_DNA"/>
</dbReference>
<feature type="domain" description="Phospholipase/carboxylesterase/thioesterase" evidence="3">
    <location>
        <begin position="290"/>
        <end position="400"/>
    </location>
</feature>
<evidence type="ECO:0000313" key="6">
    <source>
        <dbReference type="Proteomes" id="UP000295657"/>
    </source>
</evidence>
<dbReference type="AlphaFoldDB" id="A0A4R6VBW3"/>
<dbReference type="OrthoDB" id="9764953at2"/>
<gene>
    <name evidence="5" type="ORF">EDC45_0033</name>
</gene>
<feature type="signal peptide" evidence="2">
    <location>
        <begin position="1"/>
        <end position="22"/>
    </location>
</feature>
<dbReference type="PANTHER" id="PTHR43037:SF1">
    <property type="entry name" value="BLL1128 PROTEIN"/>
    <property type="match status" value="1"/>
</dbReference>
<dbReference type="GO" id="GO:0016787">
    <property type="term" value="F:hydrolase activity"/>
    <property type="evidence" value="ECO:0007669"/>
    <property type="project" value="InterPro"/>
</dbReference>
<evidence type="ECO:0000256" key="1">
    <source>
        <dbReference type="ARBA" id="ARBA00022729"/>
    </source>
</evidence>
<evidence type="ECO:0000259" key="3">
    <source>
        <dbReference type="Pfam" id="PF02230"/>
    </source>
</evidence>
<protein>
    <submittedName>
        <fullName evidence="5">Putative peptidase</fullName>
    </submittedName>
</protein>
<reference evidence="5 6" key="1">
    <citation type="submission" date="2019-03" db="EMBL/GenBank/DDBJ databases">
        <title>Genomic Encyclopedia of Type Strains, Phase IV (KMG-IV): sequencing the most valuable type-strain genomes for metagenomic binning, comparative biology and taxonomic classification.</title>
        <authorList>
            <person name="Goeker M."/>
        </authorList>
    </citation>
    <scope>NUCLEOTIDE SEQUENCE [LARGE SCALE GENOMIC DNA]</scope>
    <source>
        <strain evidence="5 6">DSM 28403</strain>
    </source>
</reference>
<keyword evidence="6" id="KW-1185">Reference proteome</keyword>
<name>A0A4R6VBW3_9PAST</name>
<feature type="chain" id="PRO_5020267538" evidence="2">
    <location>
        <begin position="23"/>
        <end position="447"/>
    </location>
</feature>
<organism evidence="5 6">
    <name type="scientific">Mesocricetibacter intestinalis</name>
    <dbReference type="NCBI Taxonomy" id="1521930"/>
    <lineage>
        <taxon>Bacteria</taxon>
        <taxon>Pseudomonadati</taxon>
        <taxon>Pseudomonadota</taxon>
        <taxon>Gammaproteobacteria</taxon>
        <taxon>Pasteurellales</taxon>
        <taxon>Pasteurellaceae</taxon>
        <taxon>Mesocricetibacter</taxon>
    </lineage>
</organism>
<dbReference type="InterPro" id="IPR029058">
    <property type="entry name" value="AB_hydrolase_fold"/>
</dbReference>
<dbReference type="Proteomes" id="UP000295657">
    <property type="component" value="Unassembled WGS sequence"/>
</dbReference>
<dbReference type="Pfam" id="PF02230">
    <property type="entry name" value="Abhydrolase_2"/>
    <property type="match status" value="1"/>
</dbReference>
<keyword evidence="1 2" id="KW-0732">Signal</keyword>
<evidence type="ECO:0000259" key="4">
    <source>
        <dbReference type="Pfam" id="PF18435"/>
    </source>
</evidence>
<evidence type="ECO:0000313" key="5">
    <source>
        <dbReference type="EMBL" id="TDQ59386.1"/>
    </source>
</evidence>
<accession>A0A4R6VBW3</accession>
<dbReference type="Gene3D" id="3.40.50.1820">
    <property type="entry name" value="alpha/beta hydrolase"/>
    <property type="match status" value="1"/>
</dbReference>
<dbReference type="Gene3D" id="2.60.40.2180">
    <property type="match status" value="1"/>
</dbReference>
<dbReference type="Pfam" id="PF18435">
    <property type="entry name" value="EstA_Ig_like"/>
    <property type="match status" value="1"/>
</dbReference>
<dbReference type="RefSeq" id="WP_133542268.1">
    <property type="nucleotide sequence ID" value="NZ_SNYQ01000001.1"/>
</dbReference>
<dbReference type="InterPro" id="IPR041172">
    <property type="entry name" value="EstA_Ig-like_N"/>
</dbReference>
<feature type="domain" description="Esterase Ig-like N-terminal" evidence="4">
    <location>
        <begin position="33"/>
        <end position="176"/>
    </location>
</feature>